<comment type="catalytic activity">
    <reaction evidence="13">
        <text>breaks a beta-(1-&gt;4) bond in the backbone of a xyloglucan and transfers the xyloglucanyl segment on to O-4 of the non-reducing terminal glucose residue of an acceptor, which can be a xyloglucan or an oligosaccharide of xyloglucan.</text>
        <dbReference type="EC" id="2.4.1.207"/>
    </reaction>
</comment>
<dbReference type="GO" id="GO:0004674">
    <property type="term" value="F:protein serine/threonine kinase activity"/>
    <property type="evidence" value="ECO:0007669"/>
    <property type="project" value="UniProtKB-KW"/>
</dbReference>
<dbReference type="Pfam" id="PF07714">
    <property type="entry name" value="PK_Tyr_Ser-Thr"/>
    <property type="match status" value="1"/>
</dbReference>
<evidence type="ECO:0000256" key="9">
    <source>
        <dbReference type="ARBA" id="ARBA00022840"/>
    </source>
</evidence>
<evidence type="ECO:0000256" key="1">
    <source>
        <dbReference type="ARBA" id="ARBA00004251"/>
    </source>
</evidence>
<dbReference type="InterPro" id="IPR036426">
    <property type="entry name" value="Bulb-type_lectin_dom_sf"/>
</dbReference>
<keyword evidence="23" id="KW-1185">Reference proteome</keyword>
<dbReference type="Pfam" id="PF00722">
    <property type="entry name" value="Glyco_hydro_16"/>
    <property type="match status" value="1"/>
</dbReference>
<dbReference type="CDD" id="cd02176">
    <property type="entry name" value="GH16_XET"/>
    <property type="match status" value="1"/>
</dbReference>
<dbReference type="GO" id="GO:0071555">
    <property type="term" value="P:cell wall organization"/>
    <property type="evidence" value="ECO:0007669"/>
    <property type="project" value="UniProtKB-ARBA"/>
</dbReference>
<dbReference type="InterPro" id="IPR016455">
    <property type="entry name" value="XTH"/>
</dbReference>
<sequence length="1000" mass="113172">MARSFSHLAILSCIFTCYLSYNISVSQAKDTLGVNESFVLYNGDFLESSNQRFRLTIISTANWTYFLAIQYVYMNQSIDVWAHNNYQTPAQKEPAYLTMNADGRLVVEDNFRNLLIFVNKEQPEMINRTTATLLDNGNLVLRAPGGIITVWQSFDYPCNTWLQGMKVGNFDLGKIRPRQSLLTSLSTLEEPNSTLCLDLNSSKEFIVMQDGVVYWRSGMWDGKSFNFLDFSDPFDVTFSYFYNLNESYFTWNSGTDPYALLLFSTTGNIIISSGDLSANQTMAVCDEIDKIKGIKNQSMGCTNPCGRGDGFREILAELEVWDDNSYGDEPLSGCKLKCRKNCLCFAYSYITYNEGGWGCKISRSRIGKFVSSDTQRIFVRDSLFMDKELNSTTSPKLAPGPSSALAPSPPSVVDPPILSSHKKKANKWKVYLYIGALSIFLLALILLYFFCNLKRKNGDQGGLRRIKYARKLEIGDERDDESPFLGFTSIEIATNHFSDENKLGEGGFGPVYKGKLHDGQEIAVKRLNRMSGHGIEQFKNEVTVISKLQHRNLVRLLGYCIHREERLLIYEYLPNNSLDSILFDAAKRTILDWKRRLHIIDGVAQGLLYLHKYSRLKIIHRDLKTSNILLDNDLNPKISDFGTARIFGDNESRANTKKVVGTYGYMSPEYAMNGIISVKSDVYSFGVLMLEIISGRKNTSFYDSDHHLNLIGYVWDLWTNGKFPDIADPTMVLSVVASANFSEVFQPIWAPDHITTQGDQVMLSLDNSTGCGFVSKNKYLFGTASAQIKLVGGDSAGTVTAFYLSAEGPNHDELDFEFLGNVSGEPYLLQTNVILNGTGDREHRHSLWFDPTTDFHNYSFFWNHQYVIFQVDEIPVRMFENKEGQGVPFPNSQAMAIHGSLWNGDDWATQGGIVKTNWSYAPFVATFGPFEIDSCAISSDSENAVVKCGKPGKFWWDKSSNKKLNKNKKRQLKWAQDNHLVYDYCKDIARFIQMPRECQI</sequence>
<dbReference type="Gene3D" id="1.10.510.10">
    <property type="entry name" value="Transferase(Phosphotransferase) domain 1"/>
    <property type="match status" value="1"/>
</dbReference>
<evidence type="ECO:0008006" key="24">
    <source>
        <dbReference type="Google" id="ProtNLM"/>
    </source>
</evidence>
<dbReference type="Gene3D" id="3.30.200.20">
    <property type="entry name" value="Phosphorylase Kinase, domain 1"/>
    <property type="match status" value="1"/>
</dbReference>
<keyword evidence="5 18" id="KW-0732">Signal</keyword>
<dbReference type="InterPro" id="IPR003609">
    <property type="entry name" value="Pan_app"/>
</dbReference>
<dbReference type="Gene3D" id="2.90.10.10">
    <property type="entry name" value="Bulb-type lectin domain"/>
    <property type="match status" value="1"/>
</dbReference>
<keyword evidence="7" id="KW-0418">Kinase</keyword>
<evidence type="ECO:0000256" key="3">
    <source>
        <dbReference type="ARBA" id="ARBA00022527"/>
    </source>
</evidence>
<evidence type="ECO:0000256" key="16">
    <source>
        <dbReference type="ARBA" id="ARBA00048679"/>
    </source>
</evidence>
<dbReference type="GO" id="GO:0005886">
    <property type="term" value="C:plasma membrane"/>
    <property type="evidence" value="ECO:0007669"/>
    <property type="project" value="UniProtKB-SubCell"/>
</dbReference>
<dbReference type="FunFam" id="3.30.200.20:FF:000195">
    <property type="entry name" value="G-type lectin S-receptor-like serine/threonine-protein kinase"/>
    <property type="match status" value="1"/>
</dbReference>
<dbReference type="Pfam" id="PF08276">
    <property type="entry name" value="PAN_2"/>
    <property type="match status" value="1"/>
</dbReference>
<organism evidence="22 23">
    <name type="scientific">Cinchona calisaya</name>
    <dbReference type="NCBI Taxonomy" id="153742"/>
    <lineage>
        <taxon>Eukaryota</taxon>
        <taxon>Viridiplantae</taxon>
        <taxon>Streptophyta</taxon>
        <taxon>Embryophyta</taxon>
        <taxon>Tracheophyta</taxon>
        <taxon>Spermatophyta</taxon>
        <taxon>Magnoliopsida</taxon>
        <taxon>eudicotyledons</taxon>
        <taxon>Gunneridae</taxon>
        <taxon>Pentapetalae</taxon>
        <taxon>asterids</taxon>
        <taxon>lamiids</taxon>
        <taxon>Gentianales</taxon>
        <taxon>Rubiaceae</taxon>
        <taxon>Cinchonoideae</taxon>
        <taxon>Cinchoneae</taxon>
        <taxon>Cinchona</taxon>
    </lineage>
</organism>
<dbReference type="FunFam" id="1.10.510.10:FF:000060">
    <property type="entry name" value="G-type lectin S-receptor-like serine/threonine-protein kinase"/>
    <property type="match status" value="1"/>
</dbReference>
<accession>A0ABD2YZV8</accession>
<keyword evidence="3" id="KW-0723">Serine/threonine-protein kinase</keyword>
<dbReference type="PROSITE" id="PS00108">
    <property type="entry name" value="PROTEIN_KINASE_ST"/>
    <property type="match status" value="1"/>
</dbReference>
<reference evidence="22 23" key="1">
    <citation type="submission" date="2024-11" db="EMBL/GenBank/DDBJ databases">
        <title>A near-complete genome assembly of Cinchona calisaya.</title>
        <authorList>
            <person name="Lian D.C."/>
            <person name="Zhao X.W."/>
            <person name="Wei L."/>
        </authorList>
    </citation>
    <scope>NUCLEOTIDE SEQUENCE [LARGE SCALE GENOMIC DNA]</scope>
    <source>
        <tissue evidence="22">Nenye</tissue>
    </source>
</reference>
<dbReference type="InterPro" id="IPR000757">
    <property type="entry name" value="Beta-glucanase-like"/>
</dbReference>
<feature type="domain" description="GH16" evidence="21">
    <location>
        <begin position="683"/>
        <end position="927"/>
    </location>
</feature>
<feature type="transmembrane region" description="Helical" evidence="17">
    <location>
        <begin position="430"/>
        <end position="450"/>
    </location>
</feature>
<feature type="domain" description="Bulb-type lectin" evidence="20">
    <location>
        <begin position="31"/>
        <end position="154"/>
    </location>
</feature>
<dbReference type="InterPro" id="IPR001245">
    <property type="entry name" value="Ser-Thr/Tyr_kinase_cat_dom"/>
</dbReference>
<evidence type="ECO:0000256" key="10">
    <source>
        <dbReference type="ARBA" id="ARBA00023157"/>
    </source>
</evidence>
<dbReference type="SMART" id="SM00108">
    <property type="entry name" value="B_lectin"/>
    <property type="match status" value="1"/>
</dbReference>
<evidence type="ECO:0000313" key="23">
    <source>
        <dbReference type="Proteomes" id="UP001630127"/>
    </source>
</evidence>
<dbReference type="Gene3D" id="2.60.120.200">
    <property type="match status" value="1"/>
</dbReference>
<dbReference type="SMART" id="SM00220">
    <property type="entry name" value="S_TKc"/>
    <property type="match status" value="1"/>
</dbReference>
<comment type="caution">
    <text evidence="22">The sequence shown here is derived from an EMBL/GenBank/DDBJ whole genome shotgun (WGS) entry which is preliminary data.</text>
</comment>
<dbReference type="GO" id="GO:0016798">
    <property type="term" value="F:hydrolase activity, acting on glycosyl bonds"/>
    <property type="evidence" value="ECO:0007669"/>
    <property type="project" value="UniProtKB-KW"/>
</dbReference>
<dbReference type="Pfam" id="PF06955">
    <property type="entry name" value="XET_C"/>
    <property type="match status" value="1"/>
</dbReference>
<comment type="subcellular location">
    <subcellularLocation>
        <location evidence="1">Cell membrane</location>
        <topology evidence="1">Single-pass type I membrane protein</topology>
    </subcellularLocation>
</comment>
<evidence type="ECO:0000256" key="11">
    <source>
        <dbReference type="ARBA" id="ARBA00023180"/>
    </source>
</evidence>
<keyword evidence="10" id="KW-1015">Disulfide bond</keyword>
<dbReference type="InterPro" id="IPR010713">
    <property type="entry name" value="XET_C"/>
</dbReference>
<evidence type="ECO:0000259" key="21">
    <source>
        <dbReference type="PROSITE" id="PS51762"/>
    </source>
</evidence>
<dbReference type="InterPro" id="IPR000719">
    <property type="entry name" value="Prot_kinase_dom"/>
</dbReference>
<keyword evidence="17" id="KW-1133">Transmembrane helix</keyword>
<evidence type="ECO:0000256" key="13">
    <source>
        <dbReference type="ARBA" id="ARBA00034022"/>
    </source>
</evidence>
<dbReference type="InterPro" id="IPR008263">
    <property type="entry name" value="GH16_AS"/>
</dbReference>
<feature type="chain" id="PRO_5044788166" description="Xyloglucan:xyloglucosyl transferase" evidence="18">
    <location>
        <begin position="29"/>
        <end position="1000"/>
    </location>
</feature>
<name>A0ABD2YZV8_9GENT</name>
<dbReference type="InterPro" id="IPR001480">
    <property type="entry name" value="Bulb-type_lectin_dom"/>
</dbReference>
<evidence type="ECO:0000259" key="19">
    <source>
        <dbReference type="PROSITE" id="PS50011"/>
    </source>
</evidence>
<keyword evidence="9" id="KW-0067">ATP-binding</keyword>
<feature type="signal peptide" evidence="18">
    <location>
        <begin position="1"/>
        <end position="28"/>
    </location>
</feature>
<evidence type="ECO:0000256" key="7">
    <source>
        <dbReference type="ARBA" id="ARBA00022777"/>
    </source>
</evidence>
<evidence type="ECO:0000256" key="17">
    <source>
        <dbReference type="SAM" id="Phobius"/>
    </source>
</evidence>
<evidence type="ECO:0000313" key="22">
    <source>
        <dbReference type="EMBL" id="KAL3512434.1"/>
    </source>
</evidence>
<gene>
    <name evidence="22" type="ORF">ACH5RR_025151</name>
</gene>
<dbReference type="Pfam" id="PF01453">
    <property type="entry name" value="B_lectin"/>
    <property type="match status" value="1"/>
</dbReference>
<proteinExistence type="inferred from homology"/>
<evidence type="ECO:0000256" key="14">
    <source>
        <dbReference type="ARBA" id="ARBA00038488"/>
    </source>
</evidence>
<keyword evidence="11" id="KW-0325">Glycoprotein</keyword>
<dbReference type="PANTHER" id="PTHR27002:SF944">
    <property type="entry name" value="G-TYPE LECTIN S-RECEPTOR-LIKE SERINE_THREONINE-PROTEIN KINASE CES101"/>
    <property type="match status" value="1"/>
</dbReference>
<feature type="domain" description="Protein kinase" evidence="19">
    <location>
        <begin position="497"/>
        <end position="756"/>
    </location>
</feature>
<dbReference type="InterPro" id="IPR008271">
    <property type="entry name" value="Ser/Thr_kinase_AS"/>
</dbReference>
<dbReference type="Proteomes" id="UP001630127">
    <property type="component" value="Unassembled WGS sequence"/>
</dbReference>
<keyword evidence="17" id="KW-0472">Membrane</keyword>
<dbReference type="PROSITE" id="PS50927">
    <property type="entry name" value="BULB_LECTIN"/>
    <property type="match status" value="1"/>
</dbReference>
<evidence type="ECO:0000256" key="12">
    <source>
        <dbReference type="ARBA" id="ARBA00023295"/>
    </source>
</evidence>
<protein>
    <recommendedName>
        <fullName evidence="24">Xyloglucan:xyloglucosyl transferase</fullName>
    </recommendedName>
</protein>
<dbReference type="FunFam" id="2.60.120.200:FF:000025">
    <property type="entry name" value="Xyloglucan endotransglucosylase/hydrolase"/>
    <property type="match status" value="1"/>
</dbReference>
<dbReference type="GO" id="GO:0016762">
    <property type="term" value="F:xyloglucan:xyloglucosyl transferase activity"/>
    <property type="evidence" value="ECO:0007669"/>
    <property type="project" value="UniProtKB-EC"/>
</dbReference>
<evidence type="ECO:0000256" key="8">
    <source>
        <dbReference type="ARBA" id="ARBA00022801"/>
    </source>
</evidence>
<dbReference type="GO" id="GO:0005524">
    <property type="term" value="F:ATP binding"/>
    <property type="evidence" value="ECO:0007669"/>
    <property type="project" value="UniProtKB-KW"/>
</dbReference>
<comment type="catalytic activity">
    <reaction evidence="15">
        <text>L-threonyl-[protein] + ATP = O-phospho-L-threonyl-[protein] + ADP + H(+)</text>
        <dbReference type="Rhea" id="RHEA:46608"/>
        <dbReference type="Rhea" id="RHEA-COMP:11060"/>
        <dbReference type="Rhea" id="RHEA-COMP:11605"/>
        <dbReference type="ChEBI" id="CHEBI:15378"/>
        <dbReference type="ChEBI" id="CHEBI:30013"/>
        <dbReference type="ChEBI" id="CHEBI:30616"/>
        <dbReference type="ChEBI" id="CHEBI:61977"/>
        <dbReference type="ChEBI" id="CHEBI:456216"/>
        <dbReference type="EC" id="2.7.11.1"/>
    </reaction>
</comment>
<keyword evidence="4" id="KW-0808">Transferase</keyword>
<dbReference type="PROSITE" id="PS50011">
    <property type="entry name" value="PROTEIN_KINASE_DOM"/>
    <property type="match status" value="1"/>
</dbReference>
<comment type="catalytic activity">
    <reaction evidence="16">
        <text>L-seryl-[protein] + ATP = O-phospho-L-seryl-[protein] + ADP + H(+)</text>
        <dbReference type="Rhea" id="RHEA:17989"/>
        <dbReference type="Rhea" id="RHEA-COMP:9863"/>
        <dbReference type="Rhea" id="RHEA-COMP:11604"/>
        <dbReference type="ChEBI" id="CHEBI:15378"/>
        <dbReference type="ChEBI" id="CHEBI:29999"/>
        <dbReference type="ChEBI" id="CHEBI:30616"/>
        <dbReference type="ChEBI" id="CHEBI:83421"/>
        <dbReference type="ChEBI" id="CHEBI:456216"/>
        <dbReference type="EC" id="2.7.11.1"/>
    </reaction>
</comment>
<evidence type="ECO:0000256" key="2">
    <source>
        <dbReference type="ARBA" id="ARBA00022475"/>
    </source>
</evidence>
<evidence type="ECO:0000256" key="15">
    <source>
        <dbReference type="ARBA" id="ARBA00047899"/>
    </source>
</evidence>
<dbReference type="SUPFAM" id="SSF49899">
    <property type="entry name" value="Concanavalin A-like lectins/glucanases"/>
    <property type="match status" value="1"/>
</dbReference>
<keyword evidence="17" id="KW-0812">Transmembrane</keyword>
<keyword evidence="2" id="KW-1003">Cell membrane</keyword>
<evidence type="ECO:0000256" key="4">
    <source>
        <dbReference type="ARBA" id="ARBA00022679"/>
    </source>
</evidence>
<evidence type="ECO:0000256" key="6">
    <source>
        <dbReference type="ARBA" id="ARBA00022741"/>
    </source>
</evidence>
<keyword evidence="12" id="KW-0326">Glycosidase</keyword>
<evidence type="ECO:0000256" key="5">
    <source>
        <dbReference type="ARBA" id="ARBA00022729"/>
    </source>
</evidence>
<dbReference type="SUPFAM" id="SSF51110">
    <property type="entry name" value="alpha-D-mannose-specific plant lectins"/>
    <property type="match status" value="1"/>
</dbReference>
<dbReference type="PROSITE" id="PS51762">
    <property type="entry name" value="GH16_2"/>
    <property type="match status" value="1"/>
</dbReference>
<dbReference type="InterPro" id="IPR011009">
    <property type="entry name" value="Kinase-like_dom_sf"/>
</dbReference>
<dbReference type="AlphaFoldDB" id="A0ABD2YZV8"/>
<dbReference type="SUPFAM" id="SSF56112">
    <property type="entry name" value="Protein kinase-like (PK-like)"/>
    <property type="match status" value="1"/>
</dbReference>
<evidence type="ECO:0000259" key="20">
    <source>
        <dbReference type="PROSITE" id="PS50927"/>
    </source>
</evidence>
<dbReference type="PANTHER" id="PTHR27002">
    <property type="entry name" value="RECEPTOR-LIKE SERINE/THREONINE-PROTEIN KINASE SD1-8"/>
    <property type="match status" value="1"/>
</dbReference>
<comment type="similarity">
    <text evidence="14">Belongs to the glycosyl hydrolase 16 family. XTH group 1 subfamily.</text>
</comment>
<dbReference type="PROSITE" id="PS01034">
    <property type="entry name" value="GH16_1"/>
    <property type="match status" value="1"/>
</dbReference>
<keyword evidence="6" id="KW-0547">Nucleotide-binding</keyword>
<dbReference type="EMBL" id="JBJUIK010000011">
    <property type="protein sequence ID" value="KAL3512434.1"/>
    <property type="molecule type" value="Genomic_DNA"/>
</dbReference>
<dbReference type="InterPro" id="IPR013320">
    <property type="entry name" value="ConA-like_dom_sf"/>
</dbReference>
<keyword evidence="8" id="KW-0378">Hydrolase</keyword>
<evidence type="ECO:0000256" key="18">
    <source>
        <dbReference type="SAM" id="SignalP"/>
    </source>
</evidence>